<dbReference type="GO" id="GO:0004623">
    <property type="term" value="F:phospholipase A2 activity"/>
    <property type="evidence" value="ECO:0007669"/>
    <property type="project" value="InterPro"/>
</dbReference>
<sequence>MKHKFSFILIVLAFFTTTLFAIYSSASALESNHRVEYSWLSELDKVTELNEHGFPVVRLDKAEELGLDNEALEVGRVLNEIVTDIETNGESTALARMDRSLFPIGSYGNYCGYGNNGYSIPAIDDLDMACFYHDKCFRGFLADNRSCNAEFLTRLSPIVANNAWNTTKGAYARAAVALFSRFV</sequence>
<protein>
    <submittedName>
        <fullName evidence="1">Phospholipase A2 family protein</fullName>
    </submittedName>
</protein>
<evidence type="ECO:0000313" key="1">
    <source>
        <dbReference type="EMBL" id="KEQ33817.1"/>
    </source>
</evidence>
<dbReference type="PATRIC" id="fig|28037.95.peg.1992"/>
<proteinExistence type="predicted"/>
<dbReference type="SUPFAM" id="SSF48619">
    <property type="entry name" value="Phospholipase A2, PLA2"/>
    <property type="match status" value="1"/>
</dbReference>
<accession>A0A081PSZ4</accession>
<dbReference type="GO" id="GO:0050482">
    <property type="term" value="P:arachidonate secretion"/>
    <property type="evidence" value="ECO:0007669"/>
    <property type="project" value="InterPro"/>
</dbReference>
<comment type="caution">
    <text evidence="1">The sequence shown here is derived from an EMBL/GenBank/DDBJ whole genome shotgun (WGS) entry which is preliminary data.</text>
</comment>
<name>A0A081PSZ4_STRMT</name>
<dbReference type="EMBL" id="JPFU01000015">
    <property type="protein sequence ID" value="KEQ33817.1"/>
    <property type="molecule type" value="Genomic_DNA"/>
</dbReference>
<dbReference type="InterPro" id="IPR036444">
    <property type="entry name" value="PLipase_A2_dom_sf"/>
</dbReference>
<dbReference type="Gene3D" id="1.20.90.10">
    <property type="entry name" value="Phospholipase A2 domain"/>
    <property type="match status" value="1"/>
</dbReference>
<dbReference type="GO" id="GO:0006644">
    <property type="term" value="P:phospholipid metabolic process"/>
    <property type="evidence" value="ECO:0007669"/>
    <property type="project" value="InterPro"/>
</dbReference>
<dbReference type="Proteomes" id="UP000028090">
    <property type="component" value="Unassembled WGS sequence"/>
</dbReference>
<dbReference type="RefSeq" id="WP_235219626.1">
    <property type="nucleotide sequence ID" value="NZ_JPFU01000015.1"/>
</dbReference>
<gene>
    <name evidence="1" type="ORF">SK629_2063</name>
</gene>
<dbReference type="AlphaFoldDB" id="A0A081PSZ4"/>
<organism evidence="1 2">
    <name type="scientific">Streptococcus mitis</name>
    <dbReference type="NCBI Taxonomy" id="28037"/>
    <lineage>
        <taxon>Bacteria</taxon>
        <taxon>Bacillati</taxon>
        <taxon>Bacillota</taxon>
        <taxon>Bacilli</taxon>
        <taxon>Lactobacillales</taxon>
        <taxon>Streptococcaceae</taxon>
        <taxon>Streptococcus</taxon>
        <taxon>Streptococcus mitis group</taxon>
    </lineage>
</organism>
<evidence type="ECO:0000313" key="2">
    <source>
        <dbReference type="Proteomes" id="UP000028090"/>
    </source>
</evidence>
<reference evidence="1 2" key="1">
    <citation type="submission" date="2014-05" db="EMBL/GenBank/DDBJ databases">
        <authorList>
            <person name="Daugherty S.C."/>
            <person name="Tallon L.J."/>
            <person name="Sadzewicz L."/>
            <person name="Kilian M."/>
            <person name="Tettelin H."/>
        </authorList>
    </citation>
    <scope>NUCLEOTIDE SEQUENCE [LARGE SCALE GENOMIC DNA]</scope>
    <source>
        <strain evidence="1 2">SK629</strain>
    </source>
</reference>